<keyword evidence="13" id="KW-1185">Reference proteome</keyword>
<comment type="subcellular location">
    <subcellularLocation>
        <location evidence="1">Nucleus</location>
        <location evidence="1">Nucleolus</location>
    </subcellularLocation>
</comment>
<evidence type="ECO:0000256" key="5">
    <source>
        <dbReference type="ARBA" id="ARBA00023054"/>
    </source>
</evidence>
<dbReference type="Gene3D" id="3.40.50.300">
    <property type="entry name" value="P-loop containing nucleotide triphosphate hydrolases"/>
    <property type="match status" value="1"/>
</dbReference>
<dbReference type="PANTHER" id="PTHR11089:SF30">
    <property type="entry name" value="GUANINE NUCLEOTIDE-BINDING PROTEIN-LIKE 3 HOMOLOG"/>
    <property type="match status" value="1"/>
</dbReference>
<dbReference type="PRINTS" id="PR00326">
    <property type="entry name" value="GTP1OBG"/>
</dbReference>
<feature type="region of interest" description="Disordered" evidence="9">
    <location>
        <begin position="1017"/>
        <end position="1040"/>
    </location>
</feature>
<evidence type="ECO:0000313" key="13">
    <source>
        <dbReference type="Proteomes" id="UP000239649"/>
    </source>
</evidence>
<dbReference type="GO" id="GO:0051239">
    <property type="term" value="P:regulation of multicellular organismal process"/>
    <property type="evidence" value="ECO:0007669"/>
    <property type="project" value="UniProtKB-ARBA"/>
</dbReference>
<evidence type="ECO:0000313" key="12">
    <source>
        <dbReference type="EMBL" id="PSC71826.1"/>
    </source>
</evidence>
<evidence type="ECO:0000259" key="11">
    <source>
        <dbReference type="PROSITE" id="PS51721"/>
    </source>
</evidence>
<dbReference type="GO" id="GO:0008234">
    <property type="term" value="F:cysteine-type peptidase activity"/>
    <property type="evidence" value="ECO:0007669"/>
    <property type="project" value="InterPro"/>
</dbReference>
<dbReference type="OrthoDB" id="1058301at2759"/>
<feature type="compositionally biased region" description="Basic and acidic residues" evidence="9">
    <location>
        <begin position="1022"/>
        <end position="1033"/>
    </location>
</feature>
<feature type="domain" description="CP-type G" evidence="11">
    <location>
        <begin position="151"/>
        <end position="345"/>
    </location>
</feature>
<dbReference type="SUPFAM" id="SSF54001">
    <property type="entry name" value="Cysteine proteinases"/>
    <property type="match status" value="1"/>
</dbReference>
<dbReference type="SUPFAM" id="SSF51695">
    <property type="entry name" value="PLC-like phosphodiesterases"/>
    <property type="match status" value="1"/>
</dbReference>
<evidence type="ECO:0000256" key="9">
    <source>
        <dbReference type="SAM" id="MobiDB-lite"/>
    </source>
</evidence>
<dbReference type="InterPro" id="IPR050755">
    <property type="entry name" value="TRAFAC_YlqF/YawG_RiboMat"/>
</dbReference>
<keyword evidence="7" id="KW-0539">Nucleus</keyword>
<dbReference type="Pfam" id="PF03009">
    <property type="entry name" value="GDPD"/>
    <property type="match status" value="1"/>
</dbReference>
<dbReference type="InterPro" id="IPR027417">
    <property type="entry name" value="P-loop_NTPase"/>
</dbReference>
<evidence type="ECO:0000259" key="10">
    <source>
        <dbReference type="PROSITE" id="PS51704"/>
    </source>
</evidence>
<comment type="caution">
    <text evidence="12">The sequence shown here is derived from an EMBL/GenBank/DDBJ whole genome shotgun (WGS) entry which is preliminary data.</text>
</comment>
<dbReference type="InterPro" id="IPR030395">
    <property type="entry name" value="GP_PDE_dom"/>
</dbReference>
<proteinExistence type="predicted"/>
<feature type="region of interest" description="Disordered" evidence="9">
    <location>
        <begin position="500"/>
        <end position="550"/>
    </location>
</feature>
<dbReference type="PROSITE" id="PS51704">
    <property type="entry name" value="GP_PDE"/>
    <property type="match status" value="1"/>
</dbReference>
<evidence type="ECO:0000256" key="3">
    <source>
        <dbReference type="ARBA" id="ARBA00022741"/>
    </source>
</evidence>
<feature type="compositionally biased region" description="Acidic residues" evidence="9">
    <location>
        <begin position="508"/>
        <end position="536"/>
    </location>
</feature>
<keyword evidence="6" id="KW-0342">GTP-binding</keyword>
<dbReference type="Gene3D" id="1.10.1580.10">
    <property type="match status" value="1"/>
</dbReference>
<dbReference type="GO" id="GO:0008889">
    <property type="term" value="F:glycerophosphodiester phosphodiesterase activity"/>
    <property type="evidence" value="ECO:0007669"/>
    <property type="project" value="UniProtKB-EC"/>
</dbReference>
<dbReference type="CDD" id="cd08572">
    <property type="entry name" value="GDPD_GDE5_like"/>
    <property type="match status" value="1"/>
</dbReference>
<comment type="catalytic activity">
    <reaction evidence="8">
        <text>a sn-glycero-3-phosphodiester + H2O = an alcohol + sn-glycerol 3-phosphate + H(+)</text>
        <dbReference type="Rhea" id="RHEA:12969"/>
        <dbReference type="ChEBI" id="CHEBI:15377"/>
        <dbReference type="ChEBI" id="CHEBI:15378"/>
        <dbReference type="ChEBI" id="CHEBI:30879"/>
        <dbReference type="ChEBI" id="CHEBI:57597"/>
        <dbReference type="ChEBI" id="CHEBI:83408"/>
        <dbReference type="EC" id="3.1.4.46"/>
    </reaction>
</comment>
<evidence type="ECO:0000256" key="8">
    <source>
        <dbReference type="ARBA" id="ARBA00047512"/>
    </source>
</evidence>
<protein>
    <recommendedName>
        <fullName evidence="2">glycerophosphodiester phosphodiesterase</fullName>
        <ecNumber evidence="2">3.1.4.46</ecNumber>
    </recommendedName>
</protein>
<dbReference type="GO" id="GO:0005525">
    <property type="term" value="F:GTP binding"/>
    <property type="evidence" value="ECO:0007669"/>
    <property type="project" value="UniProtKB-KW"/>
</dbReference>
<feature type="region of interest" description="Disordered" evidence="9">
    <location>
        <begin position="231"/>
        <end position="256"/>
    </location>
</feature>
<reference evidence="12 13" key="1">
    <citation type="journal article" date="2018" name="Plant J.">
        <title>Genome sequences of Chlorella sorokiniana UTEX 1602 and Micractinium conductrix SAG 241.80: implications to maltose excretion by a green alga.</title>
        <authorList>
            <person name="Arriola M.B."/>
            <person name="Velmurugan N."/>
            <person name="Zhang Y."/>
            <person name="Plunkett M.H."/>
            <person name="Hondzo H."/>
            <person name="Barney B.M."/>
        </authorList>
    </citation>
    <scope>NUCLEOTIDE SEQUENCE [LARGE SCALE GENOMIC DNA]</scope>
    <source>
        <strain evidence="12 13">SAG 241.80</strain>
    </source>
</reference>
<name>A0A2P6VCK5_9CHLO</name>
<dbReference type="Gene3D" id="3.20.20.190">
    <property type="entry name" value="Phosphatidylinositol (PI) phosphodiesterase"/>
    <property type="match status" value="1"/>
</dbReference>
<keyword evidence="5" id="KW-0175">Coiled coil</keyword>
<keyword evidence="3" id="KW-0547">Nucleotide-binding</keyword>
<dbReference type="InterPro" id="IPR006073">
    <property type="entry name" value="GTP-bd"/>
</dbReference>
<dbReference type="GO" id="GO:0006071">
    <property type="term" value="P:glycerol metabolic process"/>
    <property type="evidence" value="ECO:0007669"/>
    <property type="project" value="UniProtKB-KW"/>
</dbReference>
<dbReference type="PANTHER" id="PTHR11089">
    <property type="entry name" value="GTP-BINDING PROTEIN-RELATED"/>
    <property type="match status" value="1"/>
</dbReference>
<evidence type="ECO:0000256" key="2">
    <source>
        <dbReference type="ARBA" id="ARBA00012247"/>
    </source>
</evidence>
<dbReference type="CDD" id="cd02248">
    <property type="entry name" value="Peptidase_C1A"/>
    <property type="match status" value="1"/>
</dbReference>
<dbReference type="STRING" id="554055.A0A2P6VCK5"/>
<dbReference type="PROSITE" id="PS51721">
    <property type="entry name" value="G_CP"/>
    <property type="match status" value="1"/>
</dbReference>
<dbReference type="SMART" id="SM00645">
    <property type="entry name" value="Pept_C1"/>
    <property type="match status" value="1"/>
</dbReference>
<dbReference type="InterPro" id="IPR023179">
    <property type="entry name" value="GTP-bd_ortho_bundle_sf"/>
</dbReference>
<dbReference type="GO" id="GO:0006629">
    <property type="term" value="P:lipid metabolic process"/>
    <property type="evidence" value="ECO:0007669"/>
    <property type="project" value="InterPro"/>
</dbReference>
<dbReference type="InterPro" id="IPR000668">
    <property type="entry name" value="Peptidase_C1A_C"/>
</dbReference>
<evidence type="ECO:0000256" key="7">
    <source>
        <dbReference type="ARBA" id="ARBA00023242"/>
    </source>
</evidence>
<dbReference type="Gene3D" id="3.90.70.10">
    <property type="entry name" value="Cysteine proteinases"/>
    <property type="match status" value="1"/>
</dbReference>
<dbReference type="FunFam" id="1.10.1580.10:FF:000002">
    <property type="entry name" value="Guanine nucleotide-binding protein-like 3 (nucleolar)-like"/>
    <property type="match status" value="1"/>
</dbReference>
<dbReference type="InterPro" id="IPR014813">
    <property type="entry name" value="Gnl3_N_dom"/>
</dbReference>
<dbReference type="EMBL" id="LHPF02000013">
    <property type="protein sequence ID" value="PSC71826.1"/>
    <property type="molecule type" value="Genomic_DNA"/>
</dbReference>
<feature type="compositionally biased region" description="Basic residues" evidence="9">
    <location>
        <begin position="7"/>
        <end position="48"/>
    </location>
</feature>
<keyword evidence="4" id="KW-0319">Glycerol metabolism</keyword>
<gene>
    <name evidence="12" type="ORF">C2E20_4934</name>
</gene>
<dbReference type="InterPro" id="IPR039417">
    <property type="entry name" value="Peptidase_C1A_papain-like"/>
</dbReference>
<dbReference type="GO" id="GO:0005730">
    <property type="term" value="C:nucleolus"/>
    <property type="evidence" value="ECO:0007669"/>
    <property type="project" value="UniProtKB-SubCell"/>
</dbReference>
<feature type="region of interest" description="Disordered" evidence="9">
    <location>
        <begin position="1524"/>
        <end position="1548"/>
    </location>
</feature>
<evidence type="ECO:0000256" key="1">
    <source>
        <dbReference type="ARBA" id="ARBA00004604"/>
    </source>
</evidence>
<organism evidence="12 13">
    <name type="scientific">Micractinium conductrix</name>
    <dbReference type="NCBI Taxonomy" id="554055"/>
    <lineage>
        <taxon>Eukaryota</taxon>
        <taxon>Viridiplantae</taxon>
        <taxon>Chlorophyta</taxon>
        <taxon>core chlorophytes</taxon>
        <taxon>Trebouxiophyceae</taxon>
        <taxon>Chlorellales</taxon>
        <taxon>Chlorellaceae</taxon>
        <taxon>Chlorella clade</taxon>
        <taxon>Micractinium</taxon>
    </lineage>
</organism>
<dbReference type="Proteomes" id="UP000239649">
    <property type="component" value="Unassembled WGS sequence"/>
</dbReference>
<dbReference type="GO" id="GO:0006508">
    <property type="term" value="P:proteolysis"/>
    <property type="evidence" value="ECO:0007669"/>
    <property type="project" value="InterPro"/>
</dbReference>
<dbReference type="InterPro" id="IPR038765">
    <property type="entry name" value="Papain-like_cys_pep_sf"/>
</dbReference>
<feature type="compositionally biased region" description="Gly residues" evidence="9">
    <location>
        <begin position="246"/>
        <end position="256"/>
    </location>
</feature>
<dbReference type="Pfam" id="PF08701">
    <property type="entry name" value="GN3L_Grn1"/>
    <property type="match status" value="1"/>
</dbReference>
<sequence>MGGIGAKRSKKSKSNRQTLKQKYKVIRKVKEHHKKKRKEANKMKRAGIKPKEAKDPGIPNSWPFKEELVAQMKAQQERAEAKQLALKEARRAERQAAQQAAAMDAEGRGPGLEAMQRAANKRGREFERTVAAAAAAPGSAAYQDYSRRSFFKEFVKVVEASDVIIEVLDARDPLGCRCAYVERFIRKTDPSKKIVVLLNKIDLVPREVAEQWIKYFREELPAVAFKSSTQKQASNLGRRSLRTNKSGGGGGGGGGDGDSLKGAECLGADALLQLLKNYARSKDIKTAITVGVVGLPNVGKSSVINSLKRTRVAQVGNTPGVTKAVQEVHLDKQVTLLDSPGVVFADASADGAAAAALRNAVKAEQLEDPALPVAEIVRRCPTKQLMALYKVAAFKTADDFLQQVAQARGKLKRGGAVDTAAAARIVLQDWNNGRIPYFTLPPKRQTEVEGSAQLVAAWGADFDVDQSAALAGLVPMEGAPQAFQMDSLGAAQVDFDGMAAAAEQGSGSEEEDEAEELSGSEGEEEGEEGDAMDEGEAGPSAKRQRGAAAAAQNAQLFAEAGQFNPHAARAERKARKKGAVLRQAWAEAEAEAGGAEQEGDYDFGADWDKEAGGSGANPFEQLGEAGGSDTDSILRAAMAEEVAERVAFRLSVRAASEVTRLSVCGNWQENGWHLANAVDLRYTEESGYEEGSTFWTSPQLSIPVNKLPLRIKFVANGHRSSPNTRPLIWDSRSRVYDAIPADGVVWCEFEPTPDSSDTGWVSGDGVGAYQLRVGQPPGSAEALVTLESHLEHTTEEVDVVLYEAKPNDPAVPQGKVLARVGALAPDCGSGEDTSAGECTFLLNSQSIEALAFRVDVVSHRDGALLARCFVEPQTLQALEGSISAALVTPDLRHAGTFRASFLVVAALPHASNNLGHLQRTRWVPGGSTLDIGHRGSGASKVQGHNVRENTLLSFQKAAVNHSDYIEFDVHVTADGECVVFHDFSVPIRLGTEVVRLPISSLTYDQLKSPDFTQWMVSPNEDATNKDALDEEKQRRRGTLRRSMTSAEDLFRSIFKPQFQGAAGGAHAAGIGAATSASSAGVAASRWFLTDRIATLREAFRRTPRWLGFNIELKYPTPMEITAMRCQMWSRNHFVDAVLKVVLEEGAGRRVMFSTFDPDCATLLSLKQPRFPVLFLTCGGTKLFADPRMNSLDAALRFALASRLQGVVAETTSVLGRLKDTVAEFHRHGLFLYTWGDANNDYASYMAQKEAGIDAIIMDDIEKMAKRTNKQASLFNNKGVLPPASSAQDLQRLSSGINAAALTVDLERVTSNLNSINISTISPIGSPMGASVLSPGGQGLGLMDVLSLPAAAVGSPAATLSLASGVVSPRAGGKLASVPEQRATGGLRATIDFGLEEPGCAPVPADTLSAFATNADGKTSVTRTQAADIACHLKPLLDRAAANDAAADATLTAVYQAWRQAFRPQSWGGKPTDPKANWVANLATIVTVNSNPASRYWAGLNAYSCLSAAQFAERVLMTAAPNTTTTATSTTTNAAAPAAAPAKNSKGSKGSRALLAKYGSVAPTYPSFFNWAIAGKVLPAPGFQAACGSSWAFAAAGALESKLMIGSKLATTAALSPQHIMDCTARMFAYNASTCNGGSLTDAFQFAAERGVTADSAYRYRSATPGSDADAKGFLLQCDRAFLTGRAARDGLVRISATPAFKQVSPASNKVALITALAAQPAITTLAVDASFQHYAGGIWTSTACGTAPNHALLLVGYSTQTAGQEHFLAKNSLGAGWGEAGFVRLAMTGDGAGLCGMYRAAYQPAAVVAVGPGKPGKGNM</sequence>
<evidence type="ECO:0000256" key="6">
    <source>
        <dbReference type="ARBA" id="ARBA00023134"/>
    </source>
</evidence>
<dbReference type="FunFam" id="3.40.50.300:FF:000571">
    <property type="entry name" value="Guanine nucleotide-binding protein-like NSN1"/>
    <property type="match status" value="1"/>
</dbReference>
<feature type="region of interest" description="Disordered" evidence="9">
    <location>
        <begin position="590"/>
        <end position="628"/>
    </location>
</feature>
<feature type="region of interest" description="Disordered" evidence="9">
    <location>
        <begin position="1"/>
        <end position="62"/>
    </location>
</feature>
<dbReference type="InterPro" id="IPR030378">
    <property type="entry name" value="G_CP_dom"/>
</dbReference>
<dbReference type="GO" id="GO:0050793">
    <property type="term" value="P:regulation of developmental process"/>
    <property type="evidence" value="ECO:0007669"/>
    <property type="project" value="UniProtKB-ARBA"/>
</dbReference>
<feature type="domain" description="GP-PDE" evidence="10">
    <location>
        <begin position="928"/>
        <end position="1267"/>
    </location>
</feature>
<dbReference type="Pfam" id="PF00112">
    <property type="entry name" value="Peptidase_C1"/>
    <property type="match status" value="1"/>
</dbReference>
<dbReference type="SUPFAM" id="SSF52540">
    <property type="entry name" value="P-loop containing nucleoside triphosphate hydrolases"/>
    <property type="match status" value="1"/>
</dbReference>
<evidence type="ECO:0000256" key="4">
    <source>
        <dbReference type="ARBA" id="ARBA00022798"/>
    </source>
</evidence>
<dbReference type="Pfam" id="PF01926">
    <property type="entry name" value="MMR_HSR1"/>
    <property type="match status" value="1"/>
</dbReference>
<accession>A0A2P6VCK5</accession>
<dbReference type="InterPro" id="IPR017946">
    <property type="entry name" value="PLC-like_Pdiesterase_TIM-brl"/>
</dbReference>
<dbReference type="EC" id="3.1.4.46" evidence="2"/>
<dbReference type="CDD" id="cd04178">
    <property type="entry name" value="Nucleostemin_like"/>
    <property type="match status" value="1"/>
</dbReference>